<evidence type="ECO:0000313" key="2">
    <source>
        <dbReference type="EMBL" id="JAC81996.1"/>
    </source>
</evidence>
<sequence length="30" mass="3502">MSQSTATKYSREKGTKTCRKLTHRNEPQSF</sequence>
<gene>
    <name evidence="2" type="ORF">TSPGSL018_6683</name>
</gene>
<proteinExistence type="predicted"/>
<protein>
    <submittedName>
        <fullName evidence="2">Uncharacterized protein</fullName>
    </submittedName>
</protein>
<organism evidence="2">
    <name type="scientific">Tetraselmis sp. GSL018</name>
    <dbReference type="NCBI Taxonomy" id="582737"/>
    <lineage>
        <taxon>Eukaryota</taxon>
        <taxon>Viridiplantae</taxon>
        <taxon>Chlorophyta</taxon>
        <taxon>core chlorophytes</taxon>
        <taxon>Chlorodendrophyceae</taxon>
        <taxon>Chlorodendrales</taxon>
        <taxon>Chlorodendraceae</taxon>
        <taxon>Tetraselmis</taxon>
    </lineage>
</organism>
<accession>A0A061SGY4</accession>
<dbReference type="EMBL" id="GBEZ01003119">
    <property type="protein sequence ID" value="JAC81996.1"/>
    <property type="molecule type" value="Transcribed_RNA"/>
</dbReference>
<name>A0A061SGY4_9CHLO</name>
<evidence type="ECO:0000256" key="1">
    <source>
        <dbReference type="SAM" id="MobiDB-lite"/>
    </source>
</evidence>
<feature type="region of interest" description="Disordered" evidence="1">
    <location>
        <begin position="1"/>
        <end position="30"/>
    </location>
</feature>
<dbReference type="AlphaFoldDB" id="A0A061SGY4"/>
<reference evidence="2" key="1">
    <citation type="submission" date="2014-05" db="EMBL/GenBank/DDBJ databases">
        <title>The transcriptome of the halophilic microalga Tetraselmis sp. GSL018 isolated from the Great Salt Lake, Utah.</title>
        <authorList>
            <person name="Jinkerson R.E."/>
            <person name="D'Adamo S."/>
            <person name="Posewitz M.C."/>
        </authorList>
    </citation>
    <scope>NUCLEOTIDE SEQUENCE</scope>
    <source>
        <strain evidence="2">GSL018</strain>
    </source>
</reference>